<proteinExistence type="predicted"/>
<keyword evidence="2" id="KW-1133">Transmembrane helix</keyword>
<evidence type="ECO:0000256" key="1">
    <source>
        <dbReference type="SAM" id="Coils"/>
    </source>
</evidence>
<keyword evidence="2" id="KW-0472">Membrane</keyword>
<reference evidence="3 4" key="1">
    <citation type="journal article" date="2016" name="Nat. Commun.">
        <title>Thousands of microbial genomes shed light on interconnected biogeochemical processes in an aquifer system.</title>
        <authorList>
            <person name="Anantharaman K."/>
            <person name="Brown C.T."/>
            <person name="Hug L.A."/>
            <person name="Sharon I."/>
            <person name="Castelle C.J."/>
            <person name="Probst A.J."/>
            <person name="Thomas B.C."/>
            <person name="Singh A."/>
            <person name="Wilkins M.J."/>
            <person name="Karaoz U."/>
            <person name="Brodie E.L."/>
            <person name="Williams K.H."/>
            <person name="Hubbard S.S."/>
            <person name="Banfield J.F."/>
        </authorList>
    </citation>
    <scope>NUCLEOTIDE SEQUENCE [LARGE SCALE GENOMIC DNA]</scope>
</reference>
<sequence>MKQKSLVTSLIIVAAIAFVAIVGFFSQNFSYKRLESEKIKLENELKESQETLGKIQAALTEANKKTAEFESKLKDILKAKELEAGAKLLGEQLELAIAKAKEGVEHPIIRQEAKNKKLLEARLEAHRLAIRGGFVDLKTGREVRIRGKGGNIAFPLEKDEKGNVTGIAKHKKDAGGEFKHVITRKLSPDFKGSKFLGDIKGGVQPDEYVHKRKRKTD</sequence>
<keyword evidence="1" id="KW-0175">Coiled coil</keyword>
<dbReference type="AlphaFoldDB" id="A0A1G2FAX5"/>
<dbReference type="STRING" id="1801992.A2Y98_02860"/>
<evidence type="ECO:0000256" key="2">
    <source>
        <dbReference type="SAM" id="Phobius"/>
    </source>
</evidence>
<feature type="transmembrane region" description="Helical" evidence="2">
    <location>
        <begin position="6"/>
        <end position="25"/>
    </location>
</feature>
<comment type="caution">
    <text evidence="3">The sequence shown here is derived from an EMBL/GenBank/DDBJ whole genome shotgun (WGS) entry which is preliminary data.</text>
</comment>
<protein>
    <submittedName>
        <fullName evidence="3">Uncharacterized protein</fullName>
    </submittedName>
</protein>
<name>A0A1G2FAX5_9BACT</name>
<gene>
    <name evidence="3" type="ORF">A2Y98_02860</name>
</gene>
<dbReference type="Proteomes" id="UP000179099">
    <property type="component" value="Unassembled WGS sequence"/>
</dbReference>
<keyword evidence="2" id="KW-0812">Transmembrane</keyword>
<dbReference type="EMBL" id="MHMW01000002">
    <property type="protein sequence ID" value="OGZ34711.1"/>
    <property type="molecule type" value="Genomic_DNA"/>
</dbReference>
<evidence type="ECO:0000313" key="3">
    <source>
        <dbReference type="EMBL" id="OGZ34711.1"/>
    </source>
</evidence>
<organism evidence="3 4">
    <name type="scientific">Candidatus Portnoybacteria bacterium RBG_19FT_COMBO_36_7</name>
    <dbReference type="NCBI Taxonomy" id="1801992"/>
    <lineage>
        <taxon>Bacteria</taxon>
        <taxon>Candidatus Portnoyibacteriota</taxon>
    </lineage>
</organism>
<evidence type="ECO:0000313" key="4">
    <source>
        <dbReference type="Proteomes" id="UP000179099"/>
    </source>
</evidence>
<feature type="coiled-coil region" evidence="1">
    <location>
        <begin position="31"/>
        <end position="65"/>
    </location>
</feature>
<accession>A0A1G2FAX5</accession>